<keyword evidence="2" id="KW-1185">Reference proteome</keyword>
<dbReference type="SUPFAM" id="SSF48403">
    <property type="entry name" value="Ankyrin repeat"/>
    <property type="match status" value="1"/>
</dbReference>
<organism evidence="1 2">
    <name type="scientific">Alternaria panax</name>
    <dbReference type="NCBI Taxonomy" id="48097"/>
    <lineage>
        <taxon>Eukaryota</taxon>
        <taxon>Fungi</taxon>
        <taxon>Dikarya</taxon>
        <taxon>Ascomycota</taxon>
        <taxon>Pezizomycotina</taxon>
        <taxon>Dothideomycetes</taxon>
        <taxon>Pleosporomycetidae</taxon>
        <taxon>Pleosporales</taxon>
        <taxon>Pleosporineae</taxon>
        <taxon>Pleosporaceae</taxon>
        <taxon>Alternaria</taxon>
        <taxon>Alternaria sect. Panax</taxon>
    </lineage>
</organism>
<dbReference type="Proteomes" id="UP001199106">
    <property type="component" value="Unassembled WGS sequence"/>
</dbReference>
<name>A0AAD4I8R1_9PLEO</name>
<comment type="caution">
    <text evidence="1">The sequence shown here is derived from an EMBL/GenBank/DDBJ whole genome shotgun (WGS) entry which is preliminary data.</text>
</comment>
<dbReference type="AlphaFoldDB" id="A0AAD4I8R1"/>
<reference evidence="1" key="1">
    <citation type="submission" date="2021-07" db="EMBL/GenBank/DDBJ databases">
        <title>Genome Resource of American Ginseng Black Spot Pathogen Alternaria panax.</title>
        <authorList>
            <person name="Qiu C."/>
            <person name="Wang W."/>
            <person name="Liu Z."/>
        </authorList>
    </citation>
    <scope>NUCLEOTIDE SEQUENCE</scope>
    <source>
        <strain evidence="1">BNCC115425</strain>
    </source>
</reference>
<evidence type="ECO:0000313" key="1">
    <source>
        <dbReference type="EMBL" id="KAG9188156.1"/>
    </source>
</evidence>
<protein>
    <recommendedName>
        <fullName evidence="3">Ankyrin repeat protein</fullName>
    </recommendedName>
</protein>
<dbReference type="InterPro" id="IPR036770">
    <property type="entry name" value="Ankyrin_rpt-contain_sf"/>
</dbReference>
<gene>
    <name evidence="1" type="ORF">G6011_02079</name>
</gene>
<sequence length="177" mass="20347">MASFTHRRILNYTITFKDKYHRQEATRTHTNITVDDELMEATSSAFFNVIRPCTAISYGCSVKSIEKYIQHYRNDETEFKEMVHQAMPILCYAIGRNSVEMVTLLLKIGFGPEGCTDDAHFILVLAFAVSHGHLHLQDTTEVSKVLLAAEANLKTIHEDTWQQYLKQPEEKWPIPKS</sequence>
<evidence type="ECO:0000313" key="2">
    <source>
        <dbReference type="Proteomes" id="UP001199106"/>
    </source>
</evidence>
<accession>A0AAD4I8R1</accession>
<dbReference type="EMBL" id="JAANER010000006">
    <property type="protein sequence ID" value="KAG9188156.1"/>
    <property type="molecule type" value="Genomic_DNA"/>
</dbReference>
<proteinExistence type="predicted"/>
<evidence type="ECO:0008006" key="3">
    <source>
        <dbReference type="Google" id="ProtNLM"/>
    </source>
</evidence>